<dbReference type="InterPro" id="IPR052558">
    <property type="entry name" value="Siderophore_Hydrolase_D"/>
</dbReference>
<feature type="signal peptide" evidence="4">
    <location>
        <begin position="1"/>
        <end position="18"/>
    </location>
</feature>
<dbReference type="PANTHER" id="PTHR40841:SF2">
    <property type="entry name" value="SIDEROPHORE-DEGRADING ESTERASE (EUROFUNG)"/>
    <property type="match status" value="1"/>
</dbReference>
<sequence>MKKILLAICLLAPAFLLAQSAVKPLIAYGRPDSIYSTILQENRPLFIYTPPLDTPYFSQARYPVLYVLDGDQHFELLHAMMQELIFNDITALPKMIIVGIANTPNNRTKDLTSFKDKMSSRSGGGQNFISFLEKELIPYINKQYSTAPYNVLIGHSLGGLMATDVMLHQSKLFNAYLAIDPSLFWSQRATLKNIQYSGLANKKYYLAIAHTMEPDLDSITVRKDTSQTSVHINAMLSFVDSLKSKAPGSLKWKAKYYPDEDHASVPVIAMYDGLKFIFNKYRFPTNKYMDASIPAETLRKMILKHYEEISKDQGYPVKPSEVVFNNMGYFHQQQQHYEHAKMFFELNIHFYPESSNTYDSMGDLYNALKDTTHAIQNYEKALSLKFSNETNDKLKQLKSH</sequence>
<evidence type="ECO:0000256" key="1">
    <source>
        <dbReference type="ARBA" id="ARBA00005622"/>
    </source>
</evidence>
<dbReference type="InterPro" id="IPR011990">
    <property type="entry name" value="TPR-like_helical_dom_sf"/>
</dbReference>
<keyword evidence="2 5" id="KW-0378">Hydrolase</keyword>
<dbReference type="InterPro" id="IPR019734">
    <property type="entry name" value="TPR_rpt"/>
</dbReference>
<evidence type="ECO:0000256" key="3">
    <source>
        <dbReference type="PROSITE-ProRule" id="PRU00339"/>
    </source>
</evidence>
<dbReference type="OrthoDB" id="9784036at2"/>
<dbReference type="PROSITE" id="PS50005">
    <property type="entry name" value="TPR"/>
    <property type="match status" value="1"/>
</dbReference>
<dbReference type="Proteomes" id="UP000260644">
    <property type="component" value="Unassembled WGS sequence"/>
</dbReference>
<organism evidence="5 6">
    <name type="scientific">Chitinophaga silvatica</name>
    <dbReference type="NCBI Taxonomy" id="2282649"/>
    <lineage>
        <taxon>Bacteria</taxon>
        <taxon>Pseudomonadati</taxon>
        <taxon>Bacteroidota</taxon>
        <taxon>Chitinophagia</taxon>
        <taxon>Chitinophagales</taxon>
        <taxon>Chitinophagaceae</taxon>
        <taxon>Chitinophaga</taxon>
    </lineage>
</organism>
<protein>
    <submittedName>
        <fullName evidence="5">Alpha/beta hydrolase</fullName>
    </submittedName>
</protein>
<dbReference type="RefSeq" id="WP_116973548.1">
    <property type="nucleotide sequence ID" value="NZ_QPMM01000001.1"/>
</dbReference>
<dbReference type="Pfam" id="PF13181">
    <property type="entry name" value="TPR_8"/>
    <property type="match status" value="1"/>
</dbReference>
<comment type="caution">
    <text evidence="5">The sequence shown here is derived from an EMBL/GenBank/DDBJ whole genome shotgun (WGS) entry which is preliminary data.</text>
</comment>
<keyword evidence="3" id="KW-0802">TPR repeat</keyword>
<dbReference type="InterPro" id="IPR029058">
    <property type="entry name" value="AB_hydrolase_fold"/>
</dbReference>
<feature type="repeat" description="TPR" evidence="3">
    <location>
        <begin position="355"/>
        <end position="388"/>
    </location>
</feature>
<evidence type="ECO:0000256" key="2">
    <source>
        <dbReference type="ARBA" id="ARBA00022801"/>
    </source>
</evidence>
<keyword evidence="4" id="KW-0732">Signal</keyword>
<dbReference type="SUPFAM" id="SSF53474">
    <property type="entry name" value="alpha/beta-Hydrolases"/>
    <property type="match status" value="1"/>
</dbReference>
<evidence type="ECO:0000313" key="5">
    <source>
        <dbReference type="EMBL" id="RFS26356.1"/>
    </source>
</evidence>
<accession>A0A3E1YG62</accession>
<proteinExistence type="inferred from homology"/>
<name>A0A3E1YG62_9BACT</name>
<dbReference type="GO" id="GO:0016788">
    <property type="term" value="F:hydrolase activity, acting on ester bonds"/>
    <property type="evidence" value="ECO:0007669"/>
    <property type="project" value="TreeGrafter"/>
</dbReference>
<dbReference type="InterPro" id="IPR000801">
    <property type="entry name" value="Esterase-like"/>
</dbReference>
<reference evidence="5 6" key="1">
    <citation type="submission" date="2018-07" db="EMBL/GenBank/DDBJ databases">
        <title>Chitinophaga K2CV101002-2 sp. nov., isolated from a monsoon evergreen broad-leaved forest soil.</title>
        <authorList>
            <person name="Lv Y."/>
        </authorList>
    </citation>
    <scope>NUCLEOTIDE SEQUENCE [LARGE SCALE GENOMIC DNA]</scope>
    <source>
        <strain evidence="5 6">GDMCC 1.1288</strain>
    </source>
</reference>
<evidence type="ECO:0000256" key="4">
    <source>
        <dbReference type="SAM" id="SignalP"/>
    </source>
</evidence>
<dbReference type="Gene3D" id="3.40.50.1820">
    <property type="entry name" value="alpha/beta hydrolase"/>
    <property type="match status" value="1"/>
</dbReference>
<keyword evidence="6" id="KW-1185">Reference proteome</keyword>
<comment type="similarity">
    <text evidence="1">Belongs to the esterase D family.</text>
</comment>
<gene>
    <name evidence="5" type="ORF">DVR12_00780</name>
</gene>
<evidence type="ECO:0000313" key="6">
    <source>
        <dbReference type="Proteomes" id="UP000260644"/>
    </source>
</evidence>
<feature type="chain" id="PRO_5017718770" evidence="4">
    <location>
        <begin position="19"/>
        <end position="400"/>
    </location>
</feature>
<dbReference type="EMBL" id="QPMM01000001">
    <property type="protein sequence ID" value="RFS26356.1"/>
    <property type="molecule type" value="Genomic_DNA"/>
</dbReference>
<dbReference type="SUPFAM" id="SSF48452">
    <property type="entry name" value="TPR-like"/>
    <property type="match status" value="1"/>
</dbReference>
<dbReference type="PANTHER" id="PTHR40841">
    <property type="entry name" value="SIDEROPHORE TRIACETYLFUSARININE C ESTERASE"/>
    <property type="match status" value="1"/>
</dbReference>
<dbReference type="Pfam" id="PF00756">
    <property type="entry name" value="Esterase"/>
    <property type="match status" value="1"/>
</dbReference>
<dbReference type="AlphaFoldDB" id="A0A3E1YG62"/>